<dbReference type="CDD" id="cd18186">
    <property type="entry name" value="BTB_POZ_ZBTB_KLHL-like"/>
    <property type="match status" value="1"/>
</dbReference>
<name>A0A8B6BK52_MYTGA</name>
<dbReference type="Pfam" id="PF00651">
    <property type="entry name" value="BTB"/>
    <property type="match status" value="1"/>
</dbReference>
<dbReference type="PANTHER" id="PTHR22744:SF17">
    <property type="entry name" value="BTB DOMAIN-CONTAINING PROTEIN"/>
    <property type="match status" value="1"/>
</dbReference>
<feature type="signal peptide" evidence="1">
    <location>
        <begin position="1"/>
        <end position="18"/>
    </location>
</feature>
<dbReference type="InterPro" id="IPR011333">
    <property type="entry name" value="SKP1/BTB/POZ_sf"/>
</dbReference>
<comment type="caution">
    <text evidence="3">The sequence shown here is derived from an EMBL/GenBank/DDBJ whole genome shotgun (WGS) entry which is preliminary data.</text>
</comment>
<evidence type="ECO:0000313" key="3">
    <source>
        <dbReference type="EMBL" id="VDH92090.1"/>
    </source>
</evidence>
<protein>
    <recommendedName>
        <fullName evidence="2">BTB domain-containing protein</fullName>
    </recommendedName>
</protein>
<feature type="domain" description="BTB" evidence="2">
    <location>
        <begin position="211"/>
        <end position="278"/>
    </location>
</feature>
<dbReference type="PANTHER" id="PTHR22744">
    <property type="entry name" value="HELIX LOOP HELIX PROTEIN 21-RELATED"/>
    <property type="match status" value="1"/>
</dbReference>
<dbReference type="Proteomes" id="UP000596742">
    <property type="component" value="Unassembled WGS sequence"/>
</dbReference>
<dbReference type="EMBL" id="UYJE01000301">
    <property type="protein sequence ID" value="VDH92090.1"/>
    <property type="molecule type" value="Genomic_DNA"/>
</dbReference>
<dbReference type="Gene3D" id="3.30.710.10">
    <property type="entry name" value="Potassium Channel Kv1.1, Chain A"/>
    <property type="match status" value="1"/>
</dbReference>
<sequence>MVLGVTLVFWYAAEMSCSVPLVFTSNSPWRQDNHYRSEATCKYQLNKDCATSELKINVTTELPTYYIELFSQMRLLQTIINSNTYIIDNVYQVGPGIYQAKFQFDHHTNDPLSGYCTSNAGYQAKTEQYTTHMMYTSGSDNDIATNNMYCGQEDLVCVCRKVVNATTNGNTKAIDLIKNSRIDKKKTAIENDLVVSSDPEITRMKSSFAEQDMTLIVGGERLFINKSELMAKSPVFEKMFTADFKEKNANYIELPDKNLHEFLLFLRCTLDGFQDIITDNNVHLIIPFAHEYQVETMLSKADMFLANKYTEKQYGGCTSAYVIKCIIEAEKYTLEKSLEILTDYASRKVYHFFSTAKGYDQLSDTILYRIAMKRWKNNINPESGVNYTFRSYPQQVL</sequence>
<dbReference type="InterPro" id="IPR000210">
    <property type="entry name" value="BTB/POZ_dom"/>
</dbReference>
<dbReference type="PROSITE" id="PS50097">
    <property type="entry name" value="BTB"/>
    <property type="match status" value="1"/>
</dbReference>
<feature type="chain" id="PRO_5032551433" description="BTB domain-containing protein" evidence="1">
    <location>
        <begin position="19"/>
        <end position="397"/>
    </location>
</feature>
<reference evidence="3" key="1">
    <citation type="submission" date="2018-11" db="EMBL/GenBank/DDBJ databases">
        <authorList>
            <person name="Alioto T."/>
            <person name="Alioto T."/>
        </authorList>
    </citation>
    <scope>NUCLEOTIDE SEQUENCE</scope>
</reference>
<dbReference type="SUPFAM" id="SSF54695">
    <property type="entry name" value="POZ domain"/>
    <property type="match status" value="1"/>
</dbReference>
<evidence type="ECO:0000259" key="2">
    <source>
        <dbReference type="PROSITE" id="PS50097"/>
    </source>
</evidence>
<proteinExistence type="predicted"/>
<keyword evidence="1" id="KW-0732">Signal</keyword>
<dbReference type="AlphaFoldDB" id="A0A8B6BK52"/>
<organism evidence="3 4">
    <name type="scientific">Mytilus galloprovincialis</name>
    <name type="common">Mediterranean mussel</name>
    <dbReference type="NCBI Taxonomy" id="29158"/>
    <lineage>
        <taxon>Eukaryota</taxon>
        <taxon>Metazoa</taxon>
        <taxon>Spiralia</taxon>
        <taxon>Lophotrochozoa</taxon>
        <taxon>Mollusca</taxon>
        <taxon>Bivalvia</taxon>
        <taxon>Autobranchia</taxon>
        <taxon>Pteriomorphia</taxon>
        <taxon>Mytilida</taxon>
        <taxon>Mytiloidea</taxon>
        <taxon>Mytilidae</taxon>
        <taxon>Mytilinae</taxon>
        <taxon>Mytilus</taxon>
    </lineage>
</organism>
<evidence type="ECO:0000313" key="4">
    <source>
        <dbReference type="Proteomes" id="UP000596742"/>
    </source>
</evidence>
<accession>A0A8B6BK52</accession>
<evidence type="ECO:0000256" key="1">
    <source>
        <dbReference type="SAM" id="SignalP"/>
    </source>
</evidence>
<gene>
    <name evidence="3" type="ORF">MGAL_10B048024</name>
</gene>
<keyword evidence="4" id="KW-1185">Reference proteome</keyword>
<dbReference type="OrthoDB" id="6130247at2759"/>
<dbReference type="SMART" id="SM00225">
    <property type="entry name" value="BTB"/>
    <property type="match status" value="1"/>
</dbReference>